<dbReference type="PROSITE" id="PS00344">
    <property type="entry name" value="GATA_ZN_FINGER_1"/>
    <property type="match status" value="1"/>
</dbReference>
<dbReference type="EMBL" id="KI966457">
    <property type="protein sequence ID" value="EWC43615.1"/>
    <property type="molecule type" value="Genomic_DNA"/>
</dbReference>
<name>W7I4G3_9PEZI</name>
<feature type="compositionally biased region" description="Low complexity" evidence="5">
    <location>
        <begin position="427"/>
        <end position="439"/>
    </location>
</feature>
<feature type="compositionally biased region" description="Basic and acidic residues" evidence="5">
    <location>
        <begin position="222"/>
        <end position="238"/>
    </location>
</feature>
<keyword evidence="3" id="KW-0862">Zinc</keyword>
<sequence>MPPSNRPSEQAASSQGLADDSNNIILERRRDRFASLPFHLEMDMQVDSGATLIPAAVTGGTALTEFTKRRNWSQRIIEELQDLICILTPTGKIRYASQNAAFITGYSSDELLGCMITDFVHADDSHIFIREFHESIASNHQLRLYFRFHHKDGSYIIFESNGHPHFSEQRQMPANTPAMVCSGFFIMARLYPAKNTALLDSFLEHKIENERLKRRIADLRREEREDQQAQQRAREALHKGNNANNASFNSWLQVPSPGPRPTSMPTSLTEHLEISNADPRQANSQSMPPPTIPGQLTRQNLEGLNNAAIWSDPLRDKMARYEGVAHIDTIEMLTGLRYKDGERSRGISTGDTSPSLIRGDAGVPISADRESRASGERKKKVKVTNEYVCTDCGTLDSPEWRKGPTGPKTLCNACGLRWAKKEKKRGSVSGPSQSSAAAAPAPPIPTQDQPLSPR</sequence>
<feature type="compositionally biased region" description="Polar residues" evidence="5">
    <location>
        <begin position="241"/>
        <end position="253"/>
    </location>
</feature>
<dbReference type="Proteomes" id="UP000024837">
    <property type="component" value="Unassembled WGS sequence"/>
</dbReference>
<feature type="domain" description="GATA-type" evidence="7">
    <location>
        <begin position="389"/>
        <end position="416"/>
    </location>
</feature>
<dbReference type="GO" id="GO:0043565">
    <property type="term" value="F:sequence-specific DNA binding"/>
    <property type="evidence" value="ECO:0007669"/>
    <property type="project" value="InterPro"/>
</dbReference>
<dbReference type="InterPro" id="IPR035965">
    <property type="entry name" value="PAS-like_dom_sf"/>
</dbReference>
<keyword evidence="9" id="KW-1185">Reference proteome</keyword>
<keyword evidence="2 4" id="KW-0863">Zinc-finger</keyword>
<dbReference type="InterPro" id="IPR013655">
    <property type="entry name" value="PAS_fold_3"/>
</dbReference>
<evidence type="ECO:0000256" key="4">
    <source>
        <dbReference type="PROSITE-ProRule" id="PRU00094"/>
    </source>
</evidence>
<protein>
    <recommendedName>
        <fullName evidence="10">White collar 2 protein</fullName>
    </recommendedName>
</protein>
<evidence type="ECO:0000256" key="1">
    <source>
        <dbReference type="ARBA" id="ARBA00022723"/>
    </source>
</evidence>
<feature type="domain" description="PAS" evidence="6">
    <location>
        <begin position="69"/>
        <end position="139"/>
    </location>
</feature>
<organism evidence="8 9">
    <name type="scientific">Drechslerella stenobrocha 248</name>
    <dbReference type="NCBI Taxonomy" id="1043628"/>
    <lineage>
        <taxon>Eukaryota</taxon>
        <taxon>Fungi</taxon>
        <taxon>Dikarya</taxon>
        <taxon>Ascomycota</taxon>
        <taxon>Pezizomycotina</taxon>
        <taxon>Orbiliomycetes</taxon>
        <taxon>Orbiliales</taxon>
        <taxon>Orbiliaceae</taxon>
        <taxon>Drechslerella</taxon>
    </lineage>
</organism>
<keyword evidence="1" id="KW-0479">Metal-binding</keyword>
<feature type="region of interest" description="Disordered" evidence="5">
    <location>
        <begin position="341"/>
        <end position="380"/>
    </location>
</feature>
<evidence type="ECO:0000256" key="3">
    <source>
        <dbReference type="ARBA" id="ARBA00022833"/>
    </source>
</evidence>
<evidence type="ECO:0000256" key="5">
    <source>
        <dbReference type="SAM" id="MobiDB-lite"/>
    </source>
</evidence>
<dbReference type="CDD" id="cd00130">
    <property type="entry name" value="PAS"/>
    <property type="match status" value="1"/>
</dbReference>
<dbReference type="CDD" id="cd00202">
    <property type="entry name" value="ZnF_GATA"/>
    <property type="match status" value="1"/>
</dbReference>
<dbReference type="AlphaFoldDB" id="W7I4G3"/>
<evidence type="ECO:0000259" key="7">
    <source>
        <dbReference type="PROSITE" id="PS50114"/>
    </source>
</evidence>
<gene>
    <name evidence="8" type="ORF">DRE_01502</name>
</gene>
<evidence type="ECO:0008006" key="10">
    <source>
        <dbReference type="Google" id="ProtNLM"/>
    </source>
</evidence>
<dbReference type="Gene3D" id="3.30.450.20">
    <property type="entry name" value="PAS domain"/>
    <property type="match status" value="1"/>
</dbReference>
<dbReference type="Pfam" id="PF08447">
    <property type="entry name" value="PAS_3"/>
    <property type="match status" value="1"/>
</dbReference>
<accession>W7I4G3</accession>
<dbReference type="PANTHER" id="PTHR47255:SF4">
    <property type="entry name" value="GATA ZINC FINGER DOMAIN-CONTAINING PROTEIN 12"/>
    <property type="match status" value="1"/>
</dbReference>
<dbReference type="NCBIfam" id="TIGR00229">
    <property type="entry name" value="sensory_box"/>
    <property type="match status" value="1"/>
</dbReference>
<dbReference type="SMART" id="SM00091">
    <property type="entry name" value="PAS"/>
    <property type="match status" value="1"/>
</dbReference>
<evidence type="ECO:0000313" key="8">
    <source>
        <dbReference type="EMBL" id="EWC43615.1"/>
    </source>
</evidence>
<dbReference type="PROSITE" id="PS50114">
    <property type="entry name" value="GATA_ZN_FINGER_2"/>
    <property type="match status" value="1"/>
</dbReference>
<feature type="compositionally biased region" description="Basic and acidic residues" evidence="5">
    <location>
        <begin position="367"/>
        <end position="376"/>
    </location>
</feature>
<dbReference type="InterPro" id="IPR052138">
    <property type="entry name" value="GATA_ZnFinger_Domain"/>
</dbReference>
<dbReference type="Gene3D" id="3.30.50.10">
    <property type="entry name" value="Erythroid Transcription Factor GATA-1, subunit A"/>
    <property type="match status" value="1"/>
</dbReference>
<dbReference type="SMART" id="SM00401">
    <property type="entry name" value="ZnF_GATA"/>
    <property type="match status" value="1"/>
</dbReference>
<dbReference type="InterPro" id="IPR013088">
    <property type="entry name" value="Znf_NHR/GATA"/>
</dbReference>
<reference evidence="8 9" key="1">
    <citation type="submission" date="2013-05" db="EMBL/GenBank/DDBJ databases">
        <title>Drechslerella stenobrocha genome reveals carnivorous origination and mechanical trapping mechanism of predatory fungi.</title>
        <authorList>
            <person name="Liu X."/>
            <person name="Zhang W."/>
            <person name="Liu K."/>
        </authorList>
    </citation>
    <scope>NUCLEOTIDE SEQUENCE [LARGE SCALE GENOMIC DNA]</scope>
    <source>
        <strain evidence="8 9">248</strain>
    </source>
</reference>
<evidence type="ECO:0000259" key="6">
    <source>
        <dbReference type="PROSITE" id="PS50112"/>
    </source>
</evidence>
<dbReference type="GO" id="GO:0006355">
    <property type="term" value="P:regulation of DNA-templated transcription"/>
    <property type="evidence" value="ECO:0007669"/>
    <property type="project" value="InterPro"/>
</dbReference>
<dbReference type="PROSITE" id="PS50112">
    <property type="entry name" value="PAS"/>
    <property type="match status" value="1"/>
</dbReference>
<feature type="region of interest" description="Disordered" evidence="5">
    <location>
        <begin position="1"/>
        <end position="20"/>
    </location>
</feature>
<dbReference type="SUPFAM" id="SSF57716">
    <property type="entry name" value="Glucocorticoid receptor-like (DNA-binding domain)"/>
    <property type="match status" value="1"/>
</dbReference>
<proteinExistence type="predicted"/>
<dbReference type="HOGENOM" id="CLU_024414_1_0_1"/>
<dbReference type="OrthoDB" id="2162994at2759"/>
<dbReference type="SUPFAM" id="SSF55785">
    <property type="entry name" value="PYP-like sensor domain (PAS domain)"/>
    <property type="match status" value="1"/>
</dbReference>
<dbReference type="GO" id="GO:0008270">
    <property type="term" value="F:zinc ion binding"/>
    <property type="evidence" value="ECO:0007669"/>
    <property type="project" value="UniProtKB-KW"/>
</dbReference>
<feature type="region of interest" description="Disordered" evidence="5">
    <location>
        <begin position="422"/>
        <end position="454"/>
    </location>
</feature>
<dbReference type="Pfam" id="PF00320">
    <property type="entry name" value="GATA"/>
    <property type="match status" value="1"/>
</dbReference>
<feature type="region of interest" description="Disordered" evidence="5">
    <location>
        <begin position="222"/>
        <end position="267"/>
    </location>
</feature>
<dbReference type="InterPro" id="IPR000014">
    <property type="entry name" value="PAS"/>
</dbReference>
<feature type="compositionally biased region" description="Polar residues" evidence="5">
    <location>
        <begin position="346"/>
        <end position="355"/>
    </location>
</feature>
<evidence type="ECO:0000256" key="2">
    <source>
        <dbReference type="ARBA" id="ARBA00022771"/>
    </source>
</evidence>
<dbReference type="PANTHER" id="PTHR47255">
    <property type="entry name" value="GATA TRANSCRIPTION FACTOR 22-RELATED"/>
    <property type="match status" value="1"/>
</dbReference>
<evidence type="ECO:0000313" key="9">
    <source>
        <dbReference type="Proteomes" id="UP000024837"/>
    </source>
</evidence>
<dbReference type="InterPro" id="IPR000679">
    <property type="entry name" value="Znf_GATA"/>
</dbReference>